<dbReference type="GO" id="GO:0005524">
    <property type="term" value="F:ATP binding"/>
    <property type="evidence" value="ECO:0007669"/>
    <property type="project" value="UniProtKB-KW"/>
</dbReference>
<keyword evidence="10" id="KW-0472">Membrane</keyword>
<dbReference type="PROSITE" id="PS50893">
    <property type="entry name" value="ABC_TRANSPORTER_2"/>
    <property type="match status" value="2"/>
</dbReference>
<keyword evidence="8 12" id="KW-0067">ATP-binding</keyword>
<dbReference type="CDD" id="cd03216">
    <property type="entry name" value="ABC_Carb_Monos_I"/>
    <property type="match status" value="1"/>
</dbReference>
<dbReference type="Gene3D" id="3.40.50.300">
    <property type="entry name" value="P-loop containing nucleotide triphosphate hydrolases"/>
    <property type="match status" value="2"/>
</dbReference>
<dbReference type="GO" id="GO:0005886">
    <property type="term" value="C:plasma membrane"/>
    <property type="evidence" value="ECO:0007669"/>
    <property type="project" value="UniProtKB-SubCell"/>
</dbReference>
<dbReference type="GO" id="GO:0016887">
    <property type="term" value="F:ATP hydrolysis activity"/>
    <property type="evidence" value="ECO:0007669"/>
    <property type="project" value="InterPro"/>
</dbReference>
<dbReference type="PROSITE" id="PS00211">
    <property type="entry name" value="ABC_TRANSPORTER_1"/>
    <property type="match status" value="1"/>
</dbReference>
<keyword evidence="12" id="KW-0378">Hydrolase</keyword>
<comment type="caution">
    <text evidence="12">The sequence shown here is derived from an EMBL/GenBank/DDBJ whole genome shotgun (WGS) entry which is preliminary data.</text>
</comment>
<dbReference type="EMBL" id="LAQT01000035">
    <property type="protein sequence ID" value="KPC49807.1"/>
    <property type="molecule type" value="Genomic_DNA"/>
</dbReference>
<dbReference type="AlphaFoldDB" id="A0A0N1JRS6"/>
<evidence type="ECO:0000256" key="2">
    <source>
        <dbReference type="ARBA" id="ARBA00022448"/>
    </source>
</evidence>
<evidence type="ECO:0000256" key="9">
    <source>
        <dbReference type="ARBA" id="ARBA00022967"/>
    </source>
</evidence>
<evidence type="ECO:0000259" key="11">
    <source>
        <dbReference type="PROSITE" id="PS50893"/>
    </source>
</evidence>
<gene>
    <name evidence="12" type="primary">araG_4</name>
    <name evidence="12" type="ORF">WG78_19375</name>
</gene>
<reference evidence="12 13" key="1">
    <citation type="submission" date="2015-07" db="EMBL/GenBank/DDBJ databases">
        <title>Draft genome sequence of the Amantichitinum ursilacus IGB-41, a new chitin-degrading bacterium.</title>
        <authorList>
            <person name="Kirstahler P."/>
            <person name="Guenther M."/>
            <person name="Grumaz C."/>
            <person name="Rupp S."/>
            <person name="Zibek S."/>
            <person name="Sohn K."/>
        </authorList>
    </citation>
    <scope>NUCLEOTIDE SEQUENCE [LARGE SCALE GENOMIC DNA]</scope>
    <source>
        <strain evidence="12 13">IGB-41</strain>
    </source>
</reference>
<dbReference type="FunFam" id="3.40.50.300:FF:000127">
    <property type="entry name" value="Ribose import ATP-binding protein RbsA"/>
    <property type="match status" value="1"/>
</dbReference>
<keyword evidence="6" id="KW-0677">Repeat</keyword>
<dbReference type="InterPro" id="IPR003593">
    <property type="entry name" value="AAA+_ATPase"/>
</dbReference>
<dbReference type="InterPro" id="IPR003439">
    <property type="entry name" value="ABC_transporter-like_ATP-bd"/>
</dbReference>
<protein>
    <submittedName>
        <fullName evidence="12">Arabinose import ATP-binding protein AraG</fullName>
        <ecNumber evidence="12">3.6.3.17</ecNumber>
    </submittedName>
</protein>
<evidence type="ECO:0000256" key="4">
    <source>
        <dbReference type="ARBA" id="ARBA00022519"/>
    </source>
</evidence>
<evidence type="ECO:0000256" key="8">
    <source>
        <dbReference type="ARBA" id="ARBA00022840"/>
    </source>
</evidence>
<evidence type="ECO:0000313" key="12">
    <source>
        <dbReference type="EMBL" id="KPC49807.1"/>
    </source>
</evidence>
<evidence type="ECO:0000256" key="10">
    <source>
        <dbReference type="ARBA" id="ARBA00023136"/>
    </source>
</evidence>
<dbReference type="OrthoDB" id="9776369at2"/>
<feature type="domain" description="ABC transporter" evidence="11">
    <location>
        <begin position="5"/>
        <end position="240"/>
    </location>
</feature>
<dbReference type="CDD" id="cd03215">
    <property type="entry name" value="ABC_Carb_Monos_II"/>
    <property type="match status" value="1"/>
</dbReference>
<dbReference type="STRING" id="857265.WG78_19375"/>
<comment type="subcellular location">
    <subcellularLocation>
        <location evidence="1">Cell membrane</location>
        <topology evidence="1">Peripheral membrane protein</topology>
    </subcellularLocation>
</comment>
<dbReference type="PANTHER" id="PTHR43790:SF6">
    <property type="entry name" value="ARABINOSE IMPORT ATP-BINDING PROTEIN ARAG"/>
    <property type="match status" value="1"/>
</dbReference>
<feature type="domain" description="ABC transporter" evidence="11">
    <location>
        <begin position="240"/>
        <end position="497"/>
    </location>
</feature>
<organism evidence="12 13">
    <name type="scientific">Amantichitinum ursilacus</name>
    <dbReference type="NCBI Taxonomy" id="857265"/>
    <lineage>
        <taxon>Bacteria</taxon>
        <taxon>Pseudomonadati</taxon>
        <taxon>Pseudomonadota</taxon>
        <taxon>Betaproteobacteria</taxon>
        <taxon>Neisseriales</taxon>
        <taxon>Chitinibacteraceae</taxon>
        <taxon>Amantichitinum</taxon>
    </lineage>
</organism>
<dbReference type="EC" id="3.6.3.17" evidence="12"/>
<evidence type="ECO:0000256" key="5">
    <source>
        <dbReference type="ARBA" id="ARBA00022597"/>
    </source>
</evidence>
<dbReference type="InterPro" id="IPR050107">
    <property type="entry name" value="ABC_carbohydrate_import_ATPase"/>
</dbReference>
<name>A0A0N1JRS6_9NEIS</name>
<dbReference type="PANTHER" id="PTHR43790">
    <property type="entry name" value="CARBOHYDRATE TRANSPORT ATP-BINDING PROTEIN MG119-RELATED"/>
    <property type="match status" value="1"/>
</dbReference>
<keyword evidence="3" id="KW-1003">Cell membrane</keyword>
<keyword evidence="7" id="KW-0547">Nucleotide-binding</keyword>
<dbReference type="InterPro" id="IPR017871">
    <property type="entry name" value="ABC_transporter-like_CS"/>
</dbReference>
<sequence length="508" mass="56103">MSHFLEFRSITKTFPGVKALSDVSFAVDRGQVHGLLGENGAGKSTLLKILGGEYIPDGGQVMLDGTERHFTRSRDSIDAGIAIIHQELQYVPELTVMENLLLGHLPTRFGFVRRGEAIRWTRDNLQRLGVDIDPLARLIDLSIGQRQMVEICKAVLRDATVIALDEPTSSLSHRESEILFRMIRDLKARGKALIYISHRLEEIFELCDGCTIFRDGRKVAEHHDLSQITRDQLVQGMVGREIKDIFDYKPRALGEVAMTVQNLSGKKVPTPATFSVRKGEILGFFGLVGAGRSELMRLIYGADVRATGTVELDGIKGNITSISQAIHSGLVLCPEDRKQEGIVPGRSVSENINISCRRHYRRAHFFVNDSAEAGTAEGYIKLLRIKTPSRHQEIRFLSGGNQQKAILARWLAEQDLRVLIIDEPTRGIDVGAKNEIYQVLYGLAEKGVAVIMVSSELPEVLGVSDRIITMCQGRITGELNRTDANERNVLTLALPVSAPTPAAAPVTA</sequence>
<accession>A0A0N1JRS6</accession>
<keyword evidence="4" id="KW-0997">Cell inner membrane</keyword>
<dbReference type="Proteomes" id="UP000037939">
    <property type="component" value="Unassembled WGS sequence"/>
</dbReference>
<dbReference type="RefSeq" id="WP_053939457.1">
    <property type="nucleotide sequence ID" value="NZ_LAQT01000035.1"/>
</dbReference>
<dbReference type="NCBIfam" id="NF008442">
    <property type="entry name" value="PRK11288.1"/>
    <property type="match status" value="1"/>
</dbReference>
<evidence type="ECO:0000256" key="6">
    <source>
        <dbReference type="ARBA" id="ARBA00022737"/>
    </source>
</evidence>
<keyword evidence="13" id="KW-1185">Reference proteome</keyword>
<dbReference type="Pfam" id="PF00005">
    <property type="entry name" value="ABC_tran"/>
    <property type="match status" value="2"/>
</dbReference>
<keyword evidence="5" id="KW-0762">Sugar transport</keyword>
<dbReference type="SUPFAM" id="SSF52540">
    <property type="entry name" value="P-loop containing nucleoside triphosphate hydrolases"/>
    <property type="match status" value="2"/>
</dbReference>
<evidence type="ECO:0000256" key="1">
    <source>
        <dbReference type="ARBA" id="ARBA00004202"/>
    </source>
</evidence>
<keyword evidence="9" id="KW-1278">Translocase</keyword>
<dbReference type="PATRIC" id="fig|857265.3.peg.3971"/>
<dbReference type="SMART" id="SM00382">
    <property type="entry name" value="AAA"/>
    <property type="match status" value="2"/>
</dbReference>
<evidence type="ECO:0000256" key="3">
    <source>
        <dbReference type="ARBA" id="ARBA00022475"/>
    </source>
</evidence>
<evidence type="ECO:0000256" key="7">
    <source>
        <dbReference type="ARBA" id="ARBA00022741"/>
    </source>
</evidence>
<evidence type="ECO:0000313" key="13">
    <source>
        <dbReference type="Proteomes" id="UP000037939"/>
    </source>
</evidence>
<proteinExistence type="predicted"/>
<dbReference type="InterPro" id="IPR027417">
    <property type="entry name" value="P-loop_NTPase"/>
</dbReference>
<keyword evidence="2" id="KW-0813">Transport</keyword>